<dbReference type="InterPro" id="IPR001387">
    <property type="entry name" value="Cro/C1-type_HTH"/>
</dbReference>
<sequence length="105" mass="11923">MKMKAGDRLQGLRELIGLTQREFAELLGIDYFRLKNIEQQKARMAEDEFAQVGLLIPEMLHWVACESDISLSALQNSEAKLCRLIAAKIEAGQVPEGYMLEEKIK</sequence>
<dbReference type="Proteomes" id="UP000000238">
    <property type="component" value="Chromosome"/>
</dbReference>
<dbReference type="eggNOG" id="COG1396">
    <property type="taxonomic scope" value="Bacteria"/>
</dbReference>
<name>Q2S7J8_HAHCH</name>
<proteinExistence type="predicted"/>
<dbReference type="AlphaFoldDB" id="Q2S7J8"/>
<dbReference type="EMBL" id="CP000155">
    <property type="protein sequence ID" value="ABC33376.1"/>
    <property type="molecule type" value="Genomic_DNA"/>
</dbReference>
<evidence type="ECO:0000313" key="1">
    <source>
        <dbReference type="EMBL" id="ABC33376.1"/>
    </source>
</evidence>
<dbReference type="OrthoDB" id="6198285at2"/>
<dbReference type="SUPFAM" id="SSF47413">
    <property type="entry name" value="lambda repressor-like DNA-binding domains"/>
    <property type="match status" value="1"/>
</dbReference>
<dbReference type="Gene3D" id="1.10.260.40">
    <property type="entry name" value="lambda repressor-like DNA-binding domains"/>
    <property type="match status" value="1"/>
</dbReference>
<evidence type="ECO:0008006" key="3">
    <source>
        <dbReference type="Google" id="ProtNLM"/>
    </source>
</evidence>
<protein>
    <recommendedName>
        <fullName evidence="3">HTH cro/C1-type domain-containing protein</fullName>
    </recommendedName>
</protein>
<keyword evidence="2" id="KW-1185">Reference proteome</keyword>
<accession>Q2S7J8</accession>
<dbReference type="GO" id="GO:0003677">
    <property type="term" value="F:DNA binding"/>
    <property type="evidence" value="ECO:0007669"/>
    <property type="project" value="InterPro"/>
</dbReference>
<organism evidence="1 2">
    <name type="scientific">Hahella chejuensis (strain KCTC 2396)</name>
    <dbReference type="NCBI Taxonomy" id="349521"/>
    <lineage>
        <taxon>Bacteria</taxon>
        <taxon>Pseudomonadati</taxon>
        <taxon>Pseudomonadota</taxon>
        <taxon>Gammaproteobacteria</taxon>
        <taxon>Oceanospirillales</taxon>
        <taxon>Hahellaceae</taxon>
        <taxon>Hahella</taxon>
    </lineage>
</organism>
<dbReference type="STRING" id="349521.HCH_06751"/>
<dbReference type="CDD" id="cd00093">
    <property type="entry name" value="HTH_XRE"/>
    <property type="match status" value="1"/>
</dbReference>
<dbReference type="HOGENOM" id="CLU_2232766_0_0_6"/>
<reference evidence="1 2" key="1">
    <citation type="journal article" date="2005" name="Nucleic Acids Res.">
        <title>Genomic blueprint of Hahella chejuensis, a marine microbe producing an algicidal agent.</title>
        <authorList>
            <person name="Jeong H."/>
            <person name="Yim J.H."/>
            <person name="Lee C."/>
            <person name="Choi S.-H."/>
            <person name="Park Y.K."/>
            <person name="Yoon S.H."/>
            <person name="Hur C.-G."/>
            <person name="Kang H.-Y."/>
            <person name="Kim D."/>
            <person name="Lee H.H."/>
            <person name="Park K.H."/>
            <person name="Park S.-H."/>
            <person name="Park H.-S."/>
            <person name="Lee H.K."/>
            <person name="Oh T.K."/>
            <person name="Kim J.F."/>
        </authorList>
    </citation>
    <scope>NUCLEOTIDE SEQUENCE [LARGE SCALE GENOMIC DNA]</scope>
    <source>
        <strain evidence="1 2">KCTC 2396</strain>
    </source>
</reference>
<evidence type="ECO:0000313" key="2">
    <source>
        <dbReference type="Proteomes" id="UP000000238"/>
    </source>
</evidence>
<gene>
    <name evidence="1" type="ordered locus">HCH_06751</name>
</gene>
<dbReference type="RefSeq" id="WP_011400427.1">
    <property type="nucleotide sequence ID" value="NC_007645.1"/>
</dbReference>
<dbReference type="InterPro" id="IPR010982">
    <property type="entry name" value="Lambda_DNA-bd_dom_sf"/>
</dbReference>
<dbReference type="KEGG" id="hch:HCH_06751"/>